<gene>
    <name evidence="1" type="ORF">CHARACLAT_026728</name>
</gene>
<protein>
    <submittedName>
        <fullName evidence="1">Uncharacterized protein</fullName>
    </submittedName>
</protein>
<organism evidence="1 2">
    <name type="scientific">Characodon lateralis</name>
    <dbReference type="NCBI Taxonomy" id="208331"/>
    <lineage>
        <taxon>Eukaryota</taxon>
        <taxon>Metazoa</taxon>
        <taxon>Chordata</taxon>
        <taxon>Craniata</taxon>
        <taxon>Vertebrata</taxon>
        <taxon>Euteleostomi</taxon>
        <taxon>Actinopterygii</taxon>
        <taxon>Neopterygii</taxon>
        <taxon>Teleostei</taxon>
        <taxon>Neoteleostei</taxon>
        <taxon>Acanthomorphata</taxon>
        <taxon>Ovalentaria</taxon>
        <taxon>Atherinomorphae</taxon>
        <taxon>Cyprinodontiformes</taxon>
        <taxon>Goodeidae</taxon>
        <taxon>Characodon</taxon>
    </lineage>
</organism>
<keyword evidence="2" id="KW-1185">Reference proteome</keyword>
<name>A0ABU7F8E9_9TELE</name>
<evidence type="ECO:0000313" key="2">
    <source>
        <dbReference type="Proteomes" id="UP001352852"/>
    </source>
</evidence>
<accession>A0ABU7F8E9</accession>
<comment type="caution">
    <text evidence="1">The sequence shown here is derived from an EMBL/GenBank/DDBJ whole genome shotgun (WGS) entry which is preliminary data.</text>
</comment>
<dbReference type="Proteomes" id="UP001352852">
    <property type="component" value="Unassembled WGS sequence"/>
</dbReference>
<sequence>MLFLGSLSCWKVNPSRKSFLQPLTGFRPALPCIFSFHFPITLTRFTLSAEDRHSPCIMLPPPYFTVKTVCSCQCIMIVECMTNSKVVQTSWLLWIVFRSIKENGMNTNASKDLQLLLQPVLVIVRLFGPGEYTPIFTLATFGPL</sequence>
<dbReference type="EMBL" id="JAHUTJ010077041">
    <property type="protein sequence ID" value="MED6294988.1"/>
    <property type="molecule type" value="Genomic_DNA"/>
</dbReference>
<proteinExistence type="predicted"/>
<evidence type="ECO:0000313" key="1">
    <source>
        <dbReference type="EMBL" id="MED6294988.1"/>
    </source>
</evidence>
<reference evidence="1 2" key="1">
    <citation type="submission" date="2021-06" db="EMBL/GenBank/DDBJ databases">
        <authorList>
            <person name="Palmer J.M."/>
        </authorList>
    </citation>
    <scope>NUCLEOTIDE SEQUENCE [LARGE SCALE GENOMIC DNA]</scope>
    <source>
        <strain evidence="1 2">CL_MEX2019</strain>
        <tissue evidence="1">Muscle</tissue>
    </source>
</reference>